<protein>
    <submittedName>
        <fullName evidence="1">Uncharacterized protein</fullName>
    </submittedName>
</protein>
<evidence type="ECO:0000313" key="2">
    <source>
        <dbReference type="Proteomes" id="UP000000249"/>
    </source>
</evidence>
<name>A0A0H3AHD1_VIBC3</name>
<dbReference type="KEGG" id="vco:VC0395_0777"/>
<proteinExistence type="predicted"/>
<sequence length="50" mass="5808">MQQFTIDSITLAAMIRICTIETLTEAQRLELIKAHLLNIKTPTTDEWDEF</sequence>
<accession>A0A0H3AHD1</accession>
<gene>
    <name evidence="1" type="ordered locus">VC0395_0777</name>
</gene>
<organism evidence="1 2">
    <name type="scientific">Vibrio cholerae serotype O1 (strain ATCC 39541 / Classical Ogawa 395 / O395)</name>
    <dbReference type="NCBI Taxonomy" id="345073"/>
    <lineage>
        <taxon>Bacteria</taxon>
        <taxon>Pseudomonadati</taxon>
        <taxon>Pseudomonadota</taxon>
        <taxon>Gammaproteobacteria</taxon>
        <taxon>Vibrionales</taxon>
        <taxon>Vibrionaceae</taxon>
        <taxon>Vibrio</taxon>
    </lineage>
</organism>
<dbReference type="AlphaFoldDB" id="A0A0H3AHD1"/>
<dbReference type="Proteomes" id="UP000000249">
    <property type="component" value="Chromosome 2"/>
</dbReference>
<reference evidence="1 2" key="1">
    <citation type="submission" date="2007-03" db="EMBL/GenBank/DDBJ databases">
        <authorList>
            <person name="Heidelberg J."/>
        </authorList>
    </citation>
    <scope>NUCLEOTIDE SEQUENCE [LARGE SCALE GENOMIC DNA]</scope>
    <source>
        <strain evidence="2">ATCC 39541 / Classical Ogawa 395 / O395</strain>
    </source>
</reference>
<evidence type="ECO:0000313" key="1">
    <source>
        <dbReference type="EMBL" id="ABQ19381.1"/>
    </source>
</evidence>
<dbReference type="RefSeq" id="WP_001183896.1">
    <property type="nucleotide sequence ID" value="NC_009456.1"/>
</dbReference>
<dbReference type="EMBL" id="CP000626">
    <property type="protein sequence ID" value="ABQ19381.1"/>
    <property type="molecule type" value="Genomic_DNA"/>
</dbReference>